<proteinExistence type="predicted"/>
<reference evidence="1" key="1">
    <citation type="submission" date="2009-08" db="EMBL/GenBank/DDBJ databases">
        <title>Annotation of Salpingoeca rosetta.</title>
        <authorList>
            <consortium name="The Broad Institute Genome Sequencing Platform"/>
            <person name="Russ C."/>
            <person name="Cuomo C."/>
            <person name="Burger G."/>
            <person name="Gray M.W."/>
            <person name="Holland P.W.H."/>
            <person name="King N."/>
            <person name="Lang F.B.F."/>
            <person name="Roger A.J."/>
            <person name="Ruiz-Trillo I."/>
            <person name="Young S.K."/>
            <person name="Zeng Q."/>
            <person name="Gargeya S."/>
            <person name="Alvarado L."/>
            <person name="Berlin A."/>
            <person name="Chapman S.B."/>
            <person name="Chen Z."/>
            <person name="Freedman E."/>
            <person name="Gellesch M."/>
            <person name="Goldberg J."/>
            <person name="Griggs A."/>
            <person name="Gujja S."/>
            <person name="Heilman E."/>
            <person name="Heiman D."/>
            <person name="Howarth C."/>
            <person name="Mehta T."/>
            <person name="Neiman D."/>
            <person name="Pearson M."/>
            <person name="Roberts A."/>
            <person name="Saif S."/>
            <person name="Shea T."/>
            <person name="Shenoy N."/>
            <person name="Sisk P."/>
            <person name="Stolte C."/>
            <person name="Sykes S."/>
            <person name="White J."/>
            <person name="Yandava C."/>
            <person name="Haas B."/>
            <person name="Nusbaum C."/>
            <person name="Birren B."/>
        </authorList>
    </citation>
    <scope>NUCLEOTIDE SEQUENCE [LARGE SCALE GENOMIC DNA]</scope>
    <source>
        <strain evidence="1">ATCC 50818</strain>
    </source>
</reference>
<name>F2TZD1_SALR5</name>
<dbReference type="EMBL" id="GL832957">
    <property type="protein sequence ID" value="EGD78955.1"/>
    <property type="molecule type" value="Genomic_DNA"/>
</dbReference>
<dbReference type="OrthoDB" id="420046at2759"/>
<organism evidence="2">
    <name type="scientific">Salpingoeca rosetta (strain ATCC 50818 / BSB-021)</name>
    <dbReference type="NCBI Taxonomy" id="946362"/>
    <lineage>
        <taxon>Eukaryota</taxon>
        <taxon>Choanoflagellata</taxon>
        <taxon>Craspedida</taxon>
        <taxon>Salpingoecidae</taxon>
        <taxon>Salpingoeca</taxon>
    </lineage>
</organism>
<evidence type="ECO:0000313" key="2">
    <source>
        <dbReference type="Proteomes" id="UP000007799"/>
    </source>
</evidence>
<evidence type="ECO:0000313" key="1">
    <source>
        <dbReference type="EMBL" id="EGD78955.1"/>
    </source>
</evidence>
<keyword evidence="2" id="KW-1185">Reference proteome</keyword>
<sequence>MCVPSASPPPPTCEFLPGSQLLANRQQMDKDGVDTTALAFDSLWRDDVVIFDYRTVHRGVANRHASKYRPLMYQVYTKEWFKDLVNFGTESLHDAPADSK</sequence>
<dbReference type="KEGG" id="sre:PTSG_11804"/>
<dbReference type="Gene3D" id="2.60.120.620">
    <property type="entry name" value="q2cbj1_9rhob like domain"/>
    <property type="match status" value="1"/>
</dbReference>
<accession>F2TZD1</accession>
<evidence type="ECO:0008006" key="3">
    <source>
        <dbReference type="Google" id="ProtNLM"/>
    </source>
</evidence>
<dbReference type="Proteomes" id="UP000007799">
    <property type="component" value="Unassembled WGS sequence"/>
</dbReference>
<dbReference type="GeneID" id="16078506"/>
<dbReference type="AlphaFoldDB" id="F2TZD1"/>
<dbReference type="InParanoid" id="F2TZD1"/>
<protein>
    <recommendedName>
        <fullName evidence="3">Phytanoyl-CoA dioxygenase</fullName>
    </recommendedName>
</protein>
<dbReference type="RefSeq" id="XP_004997911.1">
    <property type="nucleotide sequence ID" value="XM_004997854.1"/>
</dbReference>
<dbReference type="SUPFAM" id="SSF51197">
    <property type="entry name" value="Clavaminate synthase-like"/>
    <property type="match status" value="1"/>
</dbReference>
<gene>
    <name evidence="1" type="ORF">PTSG_11804</name>
</gene>